<dbReference type="InterPro" id="IPR057735">
    <property type="entry name" value="UBE2O-like_tSH3-B"/>
</dbReference>
<accession>A0AAD4KMS5</accession>
<keyword evidence="2" id="KW-0833">Ubl conjugation pathway</keyword>
<evidence type="ECO:0000256" key="2">
    <source>
        <dbReference type="ARBA" id="ARBA00022786"/>
    </source>
</evidence>
<dbReference type="FunFam" id="3.10.110.10:FF:000094">
    <property type="entry name" value="Probable ubiquitin-conjugating enzyme E2 23"/>
    <property type="match status" value="1"/>
</dbReference>
<comment type="caution">
    <text evidence="5">The sequence shown here is derived from an EMBL/GenBank/DDBJ whole genome shotgun (WGS) entry which is preliminary data.</text>
</comment>
<feature type="region of interest" description="Disordered" evidence="3">
    <location>
        <begin position="650"/>
        <end position="700"/>
    </location>
</feature>
<dbReference type="SUPFAM" id="SSF54495">
    <property type="entry name" value="UBC-like"/>
    <property type="match status" value="1"/>
</dbReference>
<dbReference type="AlphaFoldDB" id="A0AAD4KMS5"/>
<protein>
    <recommendedName>
        <fullName evidence="4">UBC core domain-containing protein</fullName>
    </recommendedName>
</protein>
<reference evidence="5" key="1">
    <citation type="submission" date="2021-12" db="EMBL/GenBank/DDBJ databases">
        <title>Convergent genome expansion in fungi linked to evolution of root-endophyte symbiosis.</title>
        <authorList>
            <consortium name="DOE Joint Genome Institute"/>
            <person name="Ke Y.-H."/>
            <person name="Bonito G."/>
            <person name="Liao H.-L."/>
            <person name="Looney B."/>
            <person name="Rojas-Flechas A."/>
            <person name="Nash J."/>
            <person name="Hameed K."/>
            <person name="Schadt C."/>
            <person name="Martin F."/>
            <person name="Crous P.W."/>
            <person name="Miettinen O."/>
            <person name="Magnuson J.K."/>
            <person name="Labbe J."/>
            <person name="Jacobson D."/>
            <person name="Doktycz M.J."/>
            <person name="Veneault-Fourrey C."/>
            <person name="Kuo A."/>
            <person name="Mondo S."/>
            <person name="Calhoun S."/>
            <person name="Riley R."/>
            <person name="Ohm R."/>
            <person name="LaButti K."/>
            <person name="Andreopoulos B."/>
            <person name="Pangilinan J."/>
            <person name="Nolan M."/>
            <person name="Tritt A."/>
            <person name="Clum A."/>
            <person name="Lipzen A."/>
            <person name="Daum C."/>
            <person name="Barry K."/>
            <person name="Grigoriev I.V."/>
            <person name="Vilgalys R."/>
        </authorList>
    </citation>
    <scope>NUCLEOTIDE SEQUENCE</scope>
    <source>
        <strain evidence="5">PMI_201</strain>
    </source>
</reference>
<evidence type="ECO:0000256" key="1">
    <source>
        <dbReference type="ARBA" id="ARBA00022679"/>
    </source>
</evidence>
<dbReference type="Pfam" id="PF00179">
    <property type="entry name" value="UQ_con"/>
    <property type="match status" value="1"/>
</dbReference>
<gene>
    <name evidence="5" type="ORF">BGW36DRAFT_203031</name>
</gene>
<organism evidence="5 6">
    <name type="scientific">Talaromyces proteolyticus</name>
    <dbReference type="NCBI Taxonomy" id="1131652"/>
    <lineage>
        <taxon>Eukaryota</taxon>
        <taxon>Fungi</taxon>
        <taxon>Dikarya</taxon>
        <taxon>Ascomycota</taxon>
        <taxon>Pezizomycotina</taxon>
        <taxon>Eurotiomycetes</taxon>
        <taxon>Eurotiomycetidae</taxon>
        <taxon>Eurotiales</taxon>
        <taxon>Trichocomaceae</taxon>
        <taxon>Talaromyces</taxon>
        <taxon>Talaromyces sect. Bacilispori</taxon>
    </lineage>
</organism>
<dbReference type="RefSeq" id="XP_046070632.1">
    <property type="nucleotide sequence ID" value="XM_046209873.1"/>
</dbReference>
<dbReference type="Gene3D" id="3.10.110.10">
    <property type="entry name" value="Ubiquitin Conjugating Enzyme"/>
    <property type="match status" value="1"/>
</dbReference>
<dbReference type="PANTHER" id="PTHR46116">
    <property type="entry name" value="(E3-INDEPENDENT) E2 UBIQUITIN-CONJUGATING ENZYME"/>
    <property type="match status" value="1"/>
</dbReference>
<dbReference type="GeneID" id="70240160"/>
<dbReference type="EMBL" id="JAJTJA010000008">
    <property type="protein sequence ID" value="KAH8695490.1"/>
    <property type="molecule type" value="Genomic_DNA"/>
</dbReference>
<dbReference type="PROSITE" id="PS50127">
    <property type="entry name" value="UBC_2"/>
    <property type="match status" value="1"/>
</dbReference>
<evidence type="ECO:0000313" key="5">
    <source>
        <dbReference type="EMBL" id="KAH8695490.1"/>
    </source>
</evidence>
<dbReference type="PANTHER" id="PTHR46116:SF15">
    <property type="entry name" value="(E3-INDEPENDENT) E2 UBIQUITIN-CONJUGATING ENZYME"/>
    <property type="match status" value="1"/>
</dbReference>
<feature type="compositionally biased region" description="Acidic residues" evidence="3">
    <location>
        <begin position="655"/>
        <end position="698"/>
    </location>
</feature>
<evidence type="ECO:0000256" key="3">
    <source>
        <dbReference type="SAM" id="MobiDB-lite"/>
    </source>
</evidence>
<dbReference type="Pfam" id="PF23046">
    <property type="entry name" value="tSH3-B_UBE2O"/>
    <property type="match status" value="1"/>
</dbReference>
<feature type="domain" description="UBC core" evidence="4">
    <location>
        <begin position="780"/>
        <end position="950"/>
    </location>
</feature>
<evidence type="ECO:0000313" key="6">
    <source>
        <dbReference type="Proteomes" id="UP001201262"/>
    </source>
</evidence>
<dbReference type="CDD" id="cd23837">
    <property type="entry name" value="UBCc_UBE2O"/>
    <property type="match status" value="1"/>
</dbReference>
<keyword evidence="6" id="KW-1185">Reference proteome</keyword>
<keyword evidence="1" id="KW-0808">Transferase</keyword>
<evidence type="ECO:0000259" key="4">
    <source>
        <dbReference type="PROSITE" id="PS50127"/>
    </source>
</evidence>
<dbReference type="InterPro" id="IPR000608">
    <property type="entry name" value="UBC"/>
</dbReference>
<dbReference type="SMART" id="SM00212">
    <property type="entry name" value="UBCc"/>
    <property type="match status" value="1"/>
</dbReference>
<dbReference type="GO" id="GO:0061631">
    <property type="term" value="F:ubiquitin conjugating enzyme activity"/>
    <property type="evidence" value="ECO:0007669"/>
    <property type="project" value="TreeGrafter"/>
</dbReference>
<name>A0AAD4KMS5_9EURO</name>
<dbReference type="InterPro" id="IPR016135">
    <property type="entry name" value="UBQ-conjugating_enzyme/RWD"/>
</dbReference>
<sequence>MEIAEFLQTGVPPKGYVYVMWIDHSDGHSLVSEDELDLVDRPIDIGNFVKRSQTDTMIGRVIGIFAKYTLRPIAYREVDPRLGERGPVKFTKKKPKWYHPHEIDTSNPPLLEDVDEEDLTSYDDYYAGKYIIYRQKVGIVQWTSRDVVLMLPNQSVVIPQDPRVVDTPLEADPDIIISQPPRFSRDPFDEGRYMPDFLRVPGDWVHTPLMNLKRGDWIHGSYSDNHSSGNILFTATNEVSVEWVCSNVFAIGAPSVGQTSEVLRVSDIRNEAKVYDFLKTPGVRGSGGYQLHGARFIGDIVRFKDPAGAAVKYSRFDRIPASETFSYDVNAFTIVSSKTDVVVQWQDLSTTTQASTSLHRLSAHEDVIMPGEIVALKDTIQTIPNHSTRRFDPSTYSTNFGGTNASILQLNQVGVVQNVNSREQVASIRWFKDPHVDLLYQGKVLRPTSVLGEPGDESNEVSMYELATYDALRFNIQEQVIVIIVPGMVHSYSLVNTPEDPSSATAGQCALSHLWPVAFTYMNVYLEDIKKVIVNTEWFRRSVKVDYDALLGGTLENQMAPFDTHQPLDWVGHIVEINLDGTVTVRLGALDQCRDIRLPLERVLMVVDEDSAGQDDETADLMHALVDQFGDGDDRLEFLTGLGLSQWIRGHPENEDWTTESDEEESDEEESDEEESDEEESDEEESDEEESDEEEYVEESFSHGYQMVDNDNDVIMEDAPPGVVPPSSEHAIERSTTEGTSILDPARVNSDPPKFAILDTPPPFDHHFSHTKVVENGNALALRRITKEYKILETSLPPGIFARTWESRMDLLRVLIIGPEGTPYEYAPHVVDFHFDKNFPNQPPNAFFHSWTNSMGRINPNLYEDGKICLSILGTWSGKNADEMWSPSKSTLLQILVSIMGLVLVKDPFYSISSLNIQLFPLPCTDTHLDEAGFEVFAAEGNQRVESSQYTEKSFVMTRAFIKRALERSVPDFEDILAWQYLPGSQSEKRPCLLQKAISEARKMIEHYNSASDKKDEDSIVPASPFVSRLSLGAVVMLRKHLDALEKLQNDAEERVGQL</sequence>
<dbReference type="Proteomes" id="UP001201262">
    <property type="component" value="Unassembled WGS sequence"/>
</dbReference>
<proteinExistence type="predicted"/>